<dbReference type="Pfam" id="PF00809">
    <property type="entry name" value="Pterin_bind"/>
    <property type="match status" value="1"/>
</dbReference>
<sequence>MRAAYPDQLISVDTWRSEVARLACRAGADLINDTWGGVDPRCRQLLPNSVPVWCAPTPGGGTANPAVPGQLRDDHPRCGRRRDP</sequence>
<reference evidence="3" key="1">
    <citation type="submission" date="2014-01" db="EMBL/GenBank/DDBJ databases">
        <authorList>
            <person name="Brown-Elliot B."/>
            <person name="Wallace R."/>
            <person name="Lenaerts A."/>
            <person name="Ordway D."/>
            <person name="DeGroote M.A."/>
            <person name="Parker T."/>
            <person name="Sizemore C."/>
            <person name="Tallon L.J."/>
            <person name="Sadzewicz L.K."/>
            <person name="Sengamalay N."/>
            <person name="Fraser C.M."/>
            <person name="Hine E."/>
            <person name="Shefchek K.A."/>
            <person name="Das S.P."/>
            <person name="Tettelin H."/>
        </authorList>
    </citation>
    <scope>NUCLEOTIDE SEQUENCE [LARGE SCALE GENOMIC DNA]</scope>
    <source>
        <strain evidence="3">4042</strain>
    </source>
</reference>
<protein>
    <submittedName>
        <fullName evidence="3">Pterin binding enzyme family protein</fullName>
    </submittedName>
</protein>
<gene>
    <name evidence="3" type="ORF">I553_9476</name>
</gene>
<dbReference type="InterPro" id="IPR011005">
    <property type="entry name" value="Dihydropteroate_synth-like_sf"/>
</dbReference>
<dbReference type="InterPro" id="IPR000489">
    <property type="entry name" value="Pterin-binding_dom"/>
</dbReference>
<dbReference type="Gene3D" id="3.20.20.20">
    <property type="entry name" value="Dihydropteroate synthase-like"/>
    <property type="match status" value="1"/>
</dbReference>
<name>X8E0J1_MYCXE</name>
<dbReference type="SUPFAM" id="SSF51717">
    <property type="entry name" value="Dihydropteroate synthetase-like"/>
    <property type="match status" value="1"/>
</dbReference>
<dbReference type="GO" id="GO:0042558">
    <property type="term" value="P:pteridine-containing compound metabolic process"/>
    <property type="evidence" value="ECO:0007669"/>
    <property type="project" value="InterPro"/>
</dbReference>
<feature type="region of interest" description="Disordered" evidence="1">
    <location>
        <begin position="57"/>
        <end position="84"/>
    </location>
</feature>
<evidence type="ECO:0000259" key="2">
    <source>
        <dbReference type="Pfam" id="PF00809"/>
    </source>
</evidence>
<evidence type="ECO:0000256" key="1">
    <source>
        <dbReference type="SAM" id="MobiDB-lite"/>
    </source>
</evidence>
<dbReference type="PATRIC" id="fig|1299334.3.peg.989"/>
<evidence type="ECO:0000313" key="3">
    <source>
        <dbReference type="EMBL" id="EUA73320.1"/>
    </source>
</evidence>
<feature type="compositionally biased region" description="Basic and acidic residues" evidence="1">
    <location>
        <begin position="71"/>
        <end position="84"/>
    </location>
</feature>
<comment type="caution">
    <text evidence="3">The sequence shown here is derived from an EMBL/GenBank/DDBJ whole genome shotgun (WGS) entry which is preliminary data.</text>
</comment>
<feature type="domain" description="Pterin-binding" evidence="2">
    <location>
        <begin position="4"/>
        <end position="46"/>
    </location>
</feature>
<accession>X8E0J1</accession>
<dbReference type="AlphaFoldDB" id="X8E0J1"/>
<organism evidence="3">
    <name type="scientific">Mycobacterium xenopi 4042</name>
    <dbReference type="NCBI Taxonomy" id="1299334"/>
    <lineage>
        <taxon>Bacteria</taxon>
        <taxon>Bacillati</taxon>
        <taxon>Actinomycetota</taxon>
        <taxon>Actinomycetes</taxon>
        <taxon>Mycobacteriales</taxon>
        <taxon>Mycobacteriaceae</taxon>
        <taxon>Mycobacterium</taxon>
    </lineage>
</organism>
<dbReference type="EMBL" id="JAOB01000011">
    <property type="protein sequence ID" value="EUA73320.1"/>
    <property type="molecule type" value="Genomic_DNA"/>
</dbReference>
<proteinExistence type="predicted"/>